<dbReference type="SUPFAM" id="SSF55874">
    <property type="entry name" value="ATPase domain of HSP90 chaperone/DNA topoisomerase II/histidine kinase"/>
    <property type="match status" value="1"/>
</dbReference>
<evidence type="ECO:0000313" key="11">
    <source>
        <dbReference type="Proteomes" id="UP000014216"/>
    </source>
</evidence>
<dbReference type="InterPro" id="IPR003018">
    <property type="entry name" value="GAF"/>
</dbReference>
<evidence type="ECO:0000313" key="10">
    <source>
        <dbReference type="EMBL" id="EMS81718.1"/>
    </source>
</evidence>
<keyword evidence="4 10" id="KW-0808">Transferase</keyword>
<dbReference type="PROSITE" id="PS50110">
    <property type="entry name" value="RESPONSE_REGULATORY"/>
    <property type="match status" value="1"/>
</dbReference>
<dbReference type="AlphaFoldDB" id="S0G2Z8"/>
<proteinExistence type="predicted"/>
<dbReference type="SMART" id="SM00065">
    <property type="entry name" value="GAF"/>
    <property type="match status" value="1"/>
</dbReference>
<dbReference type="InterPro" id="IPR036097">
    <property type="entry name" value="HisK_dim/P_sf"/>
</dbReference>
<evidence type="ECO:0000256" key="6">
    <source>
        <dbReference type="PROSITE-ProRule" id="PRU00169"/>
    </source>
</evidence>
<sequence>MRLPFRSAVSIGWITVIIVLAMVLSAGFYTRITLRSVERILPTILLDQLQALSRVSEELSEVIIQSALIQKDPTPETVADLVRQVDAVYTSLVALRNTYVFDNLVQASTFHDAVAPALVDARQWLTLGVSGHPPHSDLSLSVVHSRLRFAQAKAWNIRNDSHASAQIILDRQRERLEKFLTGVNIFMWLSSLVFLLVLVLMFRHRKLLKSEAAAQSERRQAEKSLRHSEERAVRQRKAIADLALDPVVHSEDKEAAFARLVETACKTIHVSRANVWQFSNDDTVLECVAFFGVDPDGNTPGMQIKTADFPRYFEQFQKQGRIFVDDALKDERMREFVDFYLVPMGITSTLDAGIISQGKLVGIFTMAHTGEKRTWHPDEEAFAGTLAGMAAQVIFNAEHRRLTSQLRQAQKMESVGRLAGGVAHDFNNMLGVILGHVELAMGRIGSMGPVHKDLERIRESAMRSADLTKQLLTFARKQIISPRVLDLNDTVDSMLSMLRRLIGENIRLVWQPGNDLWPVKMDPSQIDQILANLCVNARDAISGVGTITIQTDRKIFDQMYCDHHSGAVPGEYVLLSVGDDGAGMDKAVLKNLFEPFFTTKDIGKGTGLGLATVYGIVKQNNGYINVYSEPGLGSVFRIYLPRHIITDPDPELLSDIHEPDPIMPAGNETILLVEDEPAILEVAGLMLQGLGYTVLSADTPKKAITLAKTHDKKIHLLLTDVVMPEMNGKDLAGYLSTVHPDLKCVFMSGYTADVIAHHEVGHKGIQFIQKPFSKNELAIRIRTALDR</sequence>
<dbReference type="Gene3D" id="1.10.287.130">
    <property type="match status" value="1"/>
</dbReference>
<dbReference type="InterPro" id="IPR004358">
    <property type="entry name" value="Sig_transdc_His_kin-like_C"/>
</dbReference>
<dbReference type="Pfam" id="PF02518">
    <property type="entry name" value="HATPase_c"/>
    <property type="match status" value="1"/>
</dbReference>
<dbReference type="PROSITE" id="PS50109">
    <property type="entry name" value="HIS_KIN"/>
    <property type="match status" value="1"/>
</dbReference>
<dbReference type="SUPFAM" id="SSF55781">
    <property type="entry name" value="GAF domain-like"/>
    <property type="match status" value="1"/>
</dbReference>
<comment type="caution">
    <text evidence="10">The sequence shown here is derived from an EMBL/GenBank/DDBJ whole genome shotgun (WGS) entry which is preliminary data.</text>
</comment>
<keyword evidence="7" id="KW-1133">Transmembrane helix</keyword>
<dbReference type="EMBL" id="APJX01000001">
    <property type="protein sequence ID" value="EMS81718.1"/>
    <property type="molecule type" value="Genomic_DNA"/>
</dbReference>
<organism evidence="10 11">
    <name type="scientific">Desulfotignum phosphitoxidans DSM 13687</name>
    <dbReference type="NCBI Taxonomy" id="1286635"/>
    <lineage>
        <taxon>Bacteria</taxon>
        <taxon>Pseudomonadati</taxon>
        <taxon>Thermodesulfobacteriota</taxon>
        <taxon>Desulfobacteria</taxon>
        <taxon>Desulfobacterales</taxon>
        <taxon>Desulfobacteraceae</taxon>
        <taxon>Desulfotignum</taxon>
    </lineage>
</organism>
<dbReference type="InterPro" id="IPR003661">
    <property type="entry name" value="HisK_dim/P_dom"/>
</dbReference>
<evidence type="ECO:0000256" key="4">
    <source>
        <dbReference type="ARBA" id="ARBA00022679"/>
    </source>
</evidence>
<evidence type="ECO:0000256" key="5">
    <source>
        <dbReference type="ARBA" id="ARBA00022777"/>
    </source>
</evidence>
<keyword evidence="7" id="KW-0812">Transmembrane</keyword>
<keyword evidence="5" id="KW-0418">Kinase</keyword>
<evidence type="ECO:0000256" key="3">
    <source>
        <dbReference type="ARBA" id="ARBA00022553"/>
    </source>
</evidence>
<dbReference type="PATRIC" id="fig|1286635.3.peg.904"/>
<dbReference type="RefSeq" id="WP_006964490.1">
    <property type="nucleotide sequence ID" value="NZ_APJX01000001.1"/>
</dbReference>
<accession>S0G2Z8</accession>
<dbReference type="SUPFAM" id="SSF47384">
    <property type="entry name" value="Homodimeric domain of signal transducing histidine kinase"/>
    <property type="match status" value="1"/>
</dbReference>
<dbReference type="Pfam" id="PF00072">
    <property type="entry name" value="Response_reg"/>
    <property type="match status" value="1"/>
</dbReference>
<dbReference type="SMART" id="SM00388">
    <property type="entry name" value="HisKA"/>
    <property type="match status" value="1"/>
</dbReference>
<dbReference type="GO" id="GO:0000155">
    <property type="term" value="F:phosphorelay sensor kinase activity"/>
    <property type="evidence" value="ECO:0007669"/>
    <property type="project" value="InterPro"/>
</dbReference>
<feature type="transmembrane region" description="Helical" evidence="7">
    <location>
        <begin position="179"/>
        <end position="202"/>
    </location>
</feature>
<keyword evidence="11" id="KW-1185">Reference proteome</keyword>
<dbReference type="PRINTS" id="PR00344">
    <property type="entry name" value="BCTRLSENSOR"/>
</dbReference>
<feature type="modified residue" description="4-aspartylphosphate" evidence="6">
    <location>
        <position position="720"/>
    </location>
</feature>
<dbReference type="SUPFAM" id="SSF52172">
    <property type="entry name" value="CheY-like"/>
    <property type="match status" value="1"/>
</dbReference>
<dbReference type="InterPro" id="IPR036890">
    <property type="entry name" value="HATPase_C_sf"/>
</dbReference>
<dbReference type="EC" id="2.7.13.3" evidence="2"/>
<dbReference type="PANTHER" id="PTHR43065">
    <property type="entry name" value="SENSOR HISTIDINE KINASE"/>
    <property type="match status" value="1"/>
</dbReference>
<keyword evidence="3 6" id="KW-0597">Phosphoprotein</keyword>
<dbReference type="InterPro" id="IPR001789">
    <property type="entry name" value="Sig_transdc_resp-reg_receiver"/>
</dbReference>
<evidence type="ECO:0000259" key="9">
    <source>
        <dbReference type="PROSITE" id="PS50110"/>
    </source>
</evidence>
<dbReference type="Gene3D" id="3.30.450.40">
    <property type="match status" value="1"/>
</dbReference>
<keyword evidence="7" id="KW-0472">Membrane</keyword>
<dbReference type="InterPro" id="IPR029016">
    <property type="entry name" value="GAF-like_dom_sf"/>
</dbReference>
<feature type="domain" description="Response regulatory" evidence="9">
    <location>
        <begin position="669"/>
        <end position="785"/>
    </location>
</feature>
<reference evidence="10 11" key="1">
    <citation type="journal article" date="2013" name="Genome Announc.">
        <title>Draft Genome Sequence of Desulfotignum phosphitoxidans DSM 13687 Strain FiPS-3.</title>
        <authorList>
            <person name="Poehlein A."/>
            <person name="Daniel R."/>
            <person name="Simeonova D.D."/>
        </authorList>
    </citation>
    <scope>NUCLEOTIDE SEQUENCE [LARGE SCALE GENOMIC DNA]</scope>
    <source>
        <strain evidence="10 11">DSM 13687</strain>
    </source>
</reference>
<protein>
    <recommendedName>
        <fullName evidence="2">histidine kinase</fullName>
        <ecNumber evidence="2">2.7.13.3</ecNumber>
    </recommendedName>
</protein>
<dbReference type="CDD" id="cd00082">
    <property type="entry name" value="HisKA"/>
    <property type="match status" value="1"/>
</dbReference>
<dbReference type="InterPro" id="IPR011006">
    <property type="entry name" value="CheY-like_superfamily"/>
</dbReference>
<gene>
    <name evidence="10" type="ORF">Dpo_1c08600</name>
</gene>
<feature type="transmembrane region" description="Helical" evidence="7">
    <location>
        <begin position="12"/>
        <end position="30"/>
    </location>
</feature>
<dbReference type="InterPro" id="IPR005467">
    <property type="entry name" value="His_kinase_dom"/>
</dbReference>
<comment type="catalytic activity">
    <reaction evidence="1">
        <text>ATP + protein L-histidine = ADP + protein N-phospho-L-histidine.</text>
        <dbReference type="EC" id="2.7.13.3"/>
    </reaction>
</comment>
<evidence type="ECO:0000256" key="7">
    <source>
        <dbReference type="SAM" id="Phobius"/>
    </source>
</evidence>
<dbReference type="SMART" id="SM00387">
    <property type="entry name" value="HATPase_c"/>
    <property type="match status" value="1"/>
</dbReference>
<evidence type="ECO:0000259" key="8">
    <source>
        <dbReference type="PROSITE" id="PS50109"/>
    </source>
</evidence>
<dbReference type="Proteomes" id="UP000014216">
    <property type="component" value="Unassembled WGS sequence"/>
</dbReference>
<dbReference type="Pfam" id="PF01590">
    <property type="entry name" value="GAF"/>
    <property type="match status" value="1"/>
</dbReference>
<feature type="domain" description="Histidine kinase" evidence="8">
    <location>
        <begin position="421"/>
        <end position="644"/>
    </location>
</feature>
<name>S0G2Z8_9BACT</name>
<evidence type="ECO:0000256" key="1">
    <source>
        <dbReference type="ARBA" id="ARBA00000085"/>
    </source>
</evidence>
<evidence type="ECO:0000256" key="2">
    <source>
        <dbReference type="ARBA" id="ARBA00012438"/>
    </source>
</evidence>
<dbReference type="SMART" id="SM00448">
    <property type="entry name" value="REC"/>
    <property type="match status" value="1"/>
</dbReference>
<dbReference type="InterPro" id="IPR003594">
    <property type="entry name" value="HATPase_dom"/>
</dbReference>
<dbReference type="Gene3D" id="3.40.50.2300">
    <property type="match status" value="1"/>
</dbReference>
<dbReference type="Gene3D" id="3.30.565.10">
    <property type="entry name" value="Histidine kinase-like ATPase, C-terminal domain"/>
    <property type="match status" value="1"/>
</dbReference>
<dbReference type="PANTHER" id="PTHR43065:SF42">
    <property type="entry name" value="TWO-COMPONENT SENSOR PPRA"/>
    <property type="match status" value="1"/>
</dbReference>